<feature type="transmembrane region" description="Helical" evidence="14">
    <location>
        <begin position="258"/>
        <end position="281"/>
    </location>
</feature>
<feature type="transmembrane region" description="Helical" evidence="14">
    <location>
        <begin position="419"/>
        <end position="438"/>
    </location>
</feature>
<gene>
    <name evidence="16" type="ORF">VNO78_34010</name>
</gene>
<organism evidence="16 17">
    <name type="scientific">Psophocarpus tetragonolobus</name>
    <name type="common">Winged bean</name>
    <name type="synonym">Dolichos tetragonolobus</name>
    <dbReference type="NCBI Taxonomy" id="3891"/>
    <lineage>
        <taxon>Eukaryota</taxon>
        <taxon>Viridiplantae</taxon>
        <taxon>Streptophyta</taxon>
        <taxon>Embryophyta</taxon>
        <taxon>Tracheophyta</taxon>
        <taxon>Spermatophyta</taxon>
        <taxon>Magnoliopsida</taxon>
        <taxon>eudicotyledons</taxon>
        <taxon>Gunneridae</taxon>
        <taxon>Pentapetalae</taxon>
        <taxon>rosids</taxon>
        <taxon>fabids</taxon>
        <taxon>Fabales</taxon>
        <taxon>Fabaceae</taxon>
        <taxon>Papilionoideae</taxon>
        <taxon>50 kb inversion clade</taxon>
        <taxon>NPAAA clade</taxon>
        <taxon>indigoferoid/millettioid clade</taxon>
        <taxon>Phaseoleae</taxon>
        <taxon>Psophocarpus</taxon>
    </lineage>
</organism>
<evidence type="ECO:0000256" key="7">
    <source>
        <dbReference type="ARBA" id="ARBA00022847"/>
    </source>
</evidence>
<dbReference type="GO" id="GO:0006865">
    <property type="term" value="P:amino acid transport"/>
    <property type="evidence" value="ECO:0007669"/>
    <property type="project" value="UniProtKB-KW"/>
</dbReference>
<evidence type="ECO:0000256" key="1">
    <source>
        <dbReference type="ARBA" id="ARBA00004127"/>
    </source>
</evidence>
<evidence type="ECO:0000256" key="6">
    <source>
        <dbReference type="ARBA" id="ARBA00022692"/>
    </source>
</evidence>
<dbReference type="Proteomes" id="UP001386955">
    <property type="component" value="Unassembled WGS sequence"/>
</dbReference>
<comment type="function">
    <text evidence="12">Carrier protein involved in proton-driven auxin influx. Mediates the formation of auxin gradient from developing leaves (site of auxin biosynthesis) to tips by contributing to the loading of auxin in vascular tissues and facilitating acropetal (base to tip) auxin transport within inner tissues of the root apex, and basipetal (tip to base) auxin transport within outer tissues of the root apex. May be involved in lateral roots and nodules formation.</text>
</comment>
<feature type="transmembrane region" description="Helical" evidence="14">
    <location>
        <begin position="105"/>
        <end position="127"/>
    </location>
</feature>
<name>A0AAN9NZ11_PSOTE</name>
<keyword evidence="9 14" id="KW-1133">Transmembrane helix</keyword>
<evidence type="ECO:0000256" key="8">
    <source>
        <dbReference type="ARBA" id="ARBA00022970"/>
    </source>
</evidence>
<dbReference type="InterPro" id="IPR013057">
    <property type="entry name" value="AA_transpt_TM"/>
</dbReference>
<dbReference type="GO" id="GO:0005886">
    <property type="term" value="C:plasma membrane"/>
    <property type="evidence" value="ECO:0007669"/>
    <property type="project" value="UniProtKB-SubCell"/>
</dbReference>
<keyword evidence="6 14" id="KW-0812">Transmembrane</keyword>
<feature type="transmembrane region" description="Helical" evidence="14">
    <location>
        <begin position="164"/>
        <end position="186"/>
    </location>
</feature>
<comment type="subcellular location">
    <subcellularLocation>
        <location evidence="2">Cell membrane</location>
    </subcellularLocation>
    <subcellularLocation>
        <location evidence="1">Endomembrane system</location>
        <topology evidence="1">Multi-pass membrane protein</topology>
    </subcellularLocation>
</comment>
<protein>
    <recommendedName>
        <fullName evidence="15">Amino acid transporter transmembrane domain-containing protein</fullName>
    </recommendedName>
</protein>
<dbReference type="PANTHER" id="PTHR48017">
    <property type="entry name" value="OS05G0424000 PROTEIN-RELATED"/>
    <property type="match status" value="1"/>
</dbReference>
<evidence type="ECO:0000313" key="16">
    <source>
        <dbReference type="EMBL" id="KAK7381372.1"/>
    </source>
</evidence>
<evidence type="ECO:0000256" key="9">
    <source>
        <dbReference type="ARBA" id="ARBA00022989"/>
    </source>
</evidence>
<dbReference type="Pfam" id="PF01490">
    <property type="entry name" value="Aa_trans"/>
    <property type="match status" value="2"/>
</dbReference>
<dbReference type="GO" id="GO:0015293">
    <property type="term" value="F:symporter activity"/>
    <property type="evidence" value="ECO:0007669"/>
    <property type="project" value="UniProtKB-KW"/>
</dbReference>
<dbReference type="EMBL" id="JAYMYS010000009">
    <property type="protein sequence ID" value="KAK7381372.1"/>
    <property type="molecule type" value="Genomic_DNA"/>
</dbReference>
<feature type="domain" description="Amino acid transporter transmembrane" evidence="15">
    <location>
        <begin position="352"/>
        <end position="432"/>
    </location>
</feature>
<feature type="transmembrane region" description="Helical" evidence="14">
    <location>
        <begin position="378"/>
        <end position="399"/>
    </location>
</feature>
<keyword evidence="17" id="KW-1185">Reference proteome</keyword>
<feature type="transmembrane region" description="Helical" evidence="14">
    <location>
        <begin position="223"/>
        <end position="246"/>
    </location>
</feature>
<keyword evidence="5" id="KW-1003">Cell membrane</keyword>
<feature type="transmembrane region" description="Helical" evidence="14">
    <location>
        <begin position="198"/>
        <end position="216"/>
    </location>
</feature>
<keyword evidence="4" id="KW-0813">Transport</keyword>
<sequence length="456" mass="51664">MDSIARKSAQNTDERSSLSLYYNLGTMLTENQGEETTMSSHNEITEPEERDEEKVDGGAHSSLTSFLWHGGSAYDAWFSCASNQVAQVLLTLPYSFSQLGMLSGIIFQIFYGIVGSWTAYLISMLYMEYRIRKEKENVSFQNHVIQWFEVLEGLLGPYWKAIGLTFNCTFLLFGSVIQLIACASNIYYINDHLDKRTWTYIFGACCATTVFIPSFHNFRIWSFLGLGMTTYTVWYLTIAAIAHGQVENVTHTGPKKLVLYFTGATNILYTFGGHAVTVEIMHAMWKPQKFKYIYFYATLFVFTLTLPSSIAVYWAFGDQLLDHSNAFSLLPRSGWRDAGVILMLIHQDLLALARLRVVIPIWFLAIIFPFFGPINSAVGALLVTFTVYIIPAIAHMLTYRSASARKNAVEKLPFFIPSWTIMYMANAFGLFATFGLFAKCYQCPHKTPASNQTLHH</sequence>
<evidence type="ECO:0000256" key="2">
    <source>
        <dbReference type="ARBA" id="ARBA00004236"/>
    </source>
</evidence>
<proteinExistence type="inferred from homology"/>
<evidence type="ECO:0000256" key="5">
    <source>
        <dbReference type="ARBA" id="ARBA00022475"/>
    </source>
</evidence>
<evidence type="ECO:0000256" key="12">
    <source>
        <dbReference type="ARBA" id="ARBA00045588"/>
    </source>
</evidence>
<evidence type="ECO:0000256" key="11">
    <source>
        <dbReference type="ARBA" id="ARBA00023294"/>
    </source>
</evidence>
<feature type="domain" description="Amino acid transporter transmembrane" evidence="15">
    <location>
        <begin position="69"/>
        <end position="347"/>
    </location>
</feature>
<feature type="transmembrane region" description="Helical" evidence="14">
    <location>
        <begin position="351"/>
        <end position="371"/>
    </location>
</feature>
<evidence type="ECO:0000256" key="10">
    <source>
        <dbReference type="ARBA" id="ARBA00023136"/>
    </source>
</evidence>
<evidence type="ECO:0000256" key="3">
    <source>
        <dbReference type="ARBA" id="ARBA00005590"/>
    </source>
</evidence>
<evidence type="ECO:0000259" key="15">
    <source>
        <dbReference type="Pfam" id="PF01490"/>
    </source>
</evidence>
<evidence type="ECO:0000256" key="14">
    <source>
        <dbReference type="SAM" id="Phobius"/>
    </source>
</evidence>
<evidence type="ECO:0000313" key="17">
    <source>
        <dbReference type="Proteomes" id="UP001386955"/>
    </source>
</evidence>
<reference evidence="16 17" key="1">
    <citation type="submission" date="2024-01" db="EMBL/GenBank/DDBJ databases">
        <title>The genomes of 5 underutilized Papilionoideae crops provide insights into root nodulation and disease resistanc.</title>
        <authorList>
            <person name="Jiang F."/>
        </authorList>
    </citation>
    <scope>NUCLEOTIDE SEQUENCE [LARGE SCALE GENOMIC DNA]</scope>
    <source>
        <strain evidence="16">DUOXIRENSHENG_FW03</strain>
        <tissue evidence="16">Leaves</tissue>
    </source>
</reference>
<comment type="similarity">
    <text evidence="3">Belongs to the amino acid/polyamine transporter 2 family. Amino acid/auxin permease (AAAP) (TC 2.A.18.1) subfamily.</text>
</comment>
<keyword evidence="11" id="KW-0927">Auxin signaling pathway</keyword>
<comment type="caution">
    <text evidence="16">The sequence shown here is derived from an EMBL/GenBank/DDBJ whole genome shotgun (WGS) entry which is preliminary data.</text>
</comment>
<dbReference type="AlphaFoldDB" id="A0AAN9NZ11"/>
<keyword evidence="10 14" id="KW-0472">Membrane</keyword>
<dbReference type="GO" id="GO:0012505">
    <property type="term" value="C:endomembrane system"/>
    <property type="evidence" value="ECO:0007669"/>
    <property type="project" value="UniProtKB-SubCell"/>
</dbReference>
<keyword evidence="8" id="KW-0029">Amino-acid transport</keyword>
<feature type="compositionally biased region" description="Polar residues" evidence="13">
    <location>
        <begin position="30"/>
        <end position="42"/>
    </location>
</feature>
<feature type="region of interest" description="Disordered" evidence="13">
    <location>
        <begin position="30"/>
        <end position="56"/>
    </location>
</feature>
<feature type="transmembrane region" description="Helical" evidence="14">
    <location>
        <begin position="293"/>
        <end position="316"/>
    </location>
</feature>
<keyword evidence="7" id="KW-0769">Symport</keyword>
<dbReference type="GO" id="GO:0009734">
    <property type="term" value="P:auxin-activated signaling pathway"/>
    <property type="evidence" value="ECO:0007669"/>
    <property type="project" value="UniProtKB-KW"/>
</dbReference>
<evidence type="ECO:0000256" key="13">
    <source>
        <dbReference type="SAM" id="MobiDB-lite"/>
    </source>
</evidence>
<accession>A0AAN9NZ11</accession>
<evidence type="ECO:0000256" key="4">
    <source>
        <dbReference type="ARBA" id="ARBA00022448"/>
    </source>
</evidence>